<organism evidence="7 9">
    <name type="scientific">Bifidobacterium boum</name>
    <dbReference type="NCBI Taxonomy" id="78343"/>
    <lineage>
        <taxon>Bacteria</taxon>
        <taxon>Bacillati</taxon>
        <taxon>Actinomycetota</taxon>
        <taxon>Actinomycetes</taxon>
        <taxon>Bifidobacteriales</taxon>
        <taxon>Bifidobacteriaceae</taxon>
        <taxon>Bifidobacterium</taxon>
    </lineage>
</organism>
<evidence type="ECO:0000313" key="8">
    <source>
        <dbReference type="EMBL" id="NMF02169.1"/>
    </source>
</evidence>
<dbReference type="OrthoDB" id="509049at2"/>
<dbReference type="RefSeq" id="WP_026502560.1">
    <property type="nucleotide sequence ID" value="NZ_JABAGJ010000003.1"/>
</dbReference>
<keyword evidence="2" id="KW-1003">Cell membrane</keyword>
<feature type="transmembrane region" description="Helical" evidence="6">
    <location>
        <begin position="249"/>
        <end position="268"/>
    </location>
</feature>
<dbReference type="AlphaFoldDB" id="A0A086ZP57"/>
<evidence type="ECO:0000256" key="4">
    <source>
        <dbReference type="ARBA" id="ARBA00022989"/>
    </source>
</evidence>
<evidence type="ECO:0000256" key="1">
    <source>
        <dbReference type="ARBA" id="ARBA00004141"/>
    </source>
</evidence>
<dbReference type="Proteomes" id="UP000029093">
    <property type="component" value="Unassembled WGS sequence"/>
</dbReference>
<comment type="caution">
    <text evidence="7">The sequence shown here is derived from an EMBL/GenBank/DDBJ whole genome shotgun (WGS) entry which is preliminary data.</text>
</comment>
<comment type="subcellular location">
    <subcellularLocation>
        <location evidence="1">Membrane</location>
        <topology evidence="1">Multi-pass membrane protein</topology>
    </subcellularLocation>
</comment>
<dbReference type="PANTHER" id="PTHR34857">
    <property type="entry name" value="SLL0384 PROTEIN"/>
    <property type="match status" value="1"/>
</dbReference>
<dbReference type="Pfam" id="PF02361">
    <property type="entry name" value="CbiQ"/>
    <property type="match status" value="1"/>
</dbReference>
<proteinExistence type="predicted"/>
<dbReference type="PANTHER" id="PTHR34857:SF2">
    <property type="entry name" value="SLL0384 PROTEIN"/>
    <property type="match status" value="1"/>
</dbReference>
<feature type="transmembrane region" description="Helical" evidence="6">
    <location>
        <begin position="103"/>
        <end position="126"/>
    </location>
</feature>
<dbReference type="EMBL" id="JABAGJ010000003">
    <property type="protein sequence ID" value="NMF02169.1"/>
    <property type="molecule type" value="Genomic_DNA"/>
</dbReference>
<dbReference type="GeneID" id="303203631"/>
<dbReference type="Proteomes" id="UP000583419">
    <property type="component" value="Unassembled WGS sequence"/>
</dbReference>
<gene>
    <name evidence="7" type="ORF">BBOU_0437</name>
    <name evidence="8" type="ORF">HF843_03070</name>
</gene>
<keyword evidence="3 6" id="KW-0812">Transmembrane</keyword>
<dbReference type="CDD" id="cd16914">
    <property type="entry name" value="EcfT"/>
    <property type="match status" value="1"/>
</dbReference>
<evidence type="ECO:0000313" key="10">
    <source>
        <dbReference type="Proteomes" id="UP000583419"/>
    </source>
</evidence>
<dbReference type="EMBL" id="JGYQ01000007">
    <property type="protein sequence ID" value="KFI48307.1"/>
    <property type="molecule type" value="Genomic_DNA"/>
</dbReference>
<evidence type="ECO:0000256" key="3">
    <source>
        <dbReference type="ARBA" id="ARBA00022692"/>
    </source>
</evidence>
<sequence>MDADLYVPGDGWLHRTDPRVKFLMSLALLVLCLVWRSWPFILGVLALEHIMLLTDHIPWKNIVWVWRILAVIIALIVVLWPIFDRSGTHVIADWGWLRLTRENLVMAAVMGLRIPALGFACFLTLFTTSQAKLIRGAVAVGMPYSAGLTLATALRYIPVFARIVTQVRDAQRARGLDLSGEGARMRGIRNPFTLMLARARAWVPVIVAVLIRAFRMSRSVGWAMESRGLGLPGVKRSYRVRLAMRPADWGILAVTVALTAIAVVIMMLS</sequence>
<evidence type="ECO:0000256" key="6">
    <source>
        <dbReference type="SAM" id="Phobius"/>
    </source>
</evidence>
<dbReference type="GO" id="GO:0005886">
    <property type="term" value="C:plasma membrane"/>
    <property type="evidence" value="ECO:0007669"/>
    <property type="project" value="UniProtKB-ARBA"/>
</dbReference>
<evidence type="ECO:0000256" key="2">
    <source>
        <dbReference type="ARBA" id="ARBA00022475"/>
    </source>
</evidence>
<name>A0A086ZP57_9BIFI</name>
<evidence type="ECO:0000256" key="5">
    <source>
        <dbReference type="ARBA" id="ARBA00023136"/>
    </source>
</evidence>
<reference evidence="8 10" key="2">
    <citation type="submission" date="2020-04" db="EMBL/GenBank/DDBJ databases">
        <authorList>
            <person name="Hitch T.C.A."/>
            <person name="Wylensek D."/>
            <person name="Clavel T."/>
        </authorList>
    </citation>
    <scope>NUCLEOTIDE SEQUENCE [LARGE SCALE GENOMIC DNA]</scope>
    <source>
        <strain evidence="8 10">WCA-130-P53-4B</strain>
    </source>
</reference>
<protein>
    <submittedName>
        <fullName evidence="7">Cobalt transport protein</fullName>
    </submittedName>
    <submittedName>
        <fullName evidence="8">Energy-coupling factor transporter transmembrane protein EcfT</fullName>
    </submittedName>
</protein>
<dbReference type="InterPro" id="IPR003339">
    <property type="entry name" value="ABC/ECF_trnsptr_transmembrane"/>
</dbReference>
<evidence type="ECO:0000313" key="7">
    <source>
        <dbReference type="EMBL" id="KFI48307.1"/>
    </source>
</evidence>
<keyword evidence="5 6" id="KW-0472">Membrane</keyword>
<feature type="transmembrane region" description="Helical" evidence="6">
    <location>
        <begin position="22"/>
        <end position="52"/>
    </location>
</feature>
<feature type="transmembrane region" description="Helical" evidence="6">
    <location>
        <begin position="133"/>
        <end position="157"/>
    </location>
</feature>
<evidence type="ECO:0000313" key="9">
    <source>
        <dbReference type="Proteomes" id="UP000029093"/>
    </source>
</evidence>
<keyword evidence="9" id="KW-1185">Reference proteome</keyword>
<feature type="transmembrane region" description="Helical" evidence="6">
    <location>
        <begin position="64"/>
        <end position="83"/>
    </location>
</feature>
<reference evidence="7 9" key="1">
    <citation type="submission" date="2014-03" db="EMBL/GenBank/DDBJ databases">
        <title>Genomics of Bifidobacteria.</title>
        <authorList>
            <person name="Ventura M."/>
            <person name="Milani C."/>
            <person name="Lugli G.A."/>
        </authorList>
    </citation>
    <scope>NUCLEOTIDE SEQUENCE [LARGE SCALE GENOMIC DNA]</scope>
    <source>
        <strain evidence="7 9">LMG 10736</strain>
    </source>
</reference>
<keyword evidence="4 6" id="KW-1133">Transmembrane helix</keyword>
<accession>A0A086ZP57</accession>
<dbReference type="InterPro" id="IPR051611">
    <property type="entry name" value="ECF_transporter_component"/>
</dbReference>